<keyword evidence="2" id="KW-1185">Reference proteome</keyword>
<dbReference type="EMBL" id="JACHXR010000010">
    <property type="protein sequence ID" value="MBB3232254.1"/>
    <property type="molecule type" value="Genomic_DNA"/>
</dbReference>
<organism evidence="1 2">
    <name type="scientific">Halomonas stenophila</name>
    <dbReference type="NCBI Taxonomy" id="795312"/>
    <lineage>
        <taxon>Bacteria</taxon>
        <taxon>Pseudomonadati</taxon>
        <taxon>Pseudomonadota</taxon>
        <taxon>Gammaproteobacteria</taxon>
        <taxon>Oceanospirillales</taxon>
        <taxon>Halomonadaceae</taxon>
        <taxon>Halomonas</taxon>
    </lineage>
</organism>
<evidence type="ECO:0000313" key="1">
    <source>
        <dbReference type="EMBL" id="MBB3232254.1"/>
    </source>
</evidence>
<name>A0A7W5HMD2_9GAMM</name>
<gene>
    <name evidence="1" type="ORF">FHR97_003122</name>
</gene>
<accession>A0A7W5HMD2</accession>
<reference evidence="1 2" key="1">
    <citation type="submission" date="2020-08" db="EMBL/GenBank/DDBJ databases">
        <title>Genomic Encyclopedia of Type Strains, Phase III (KMG-III): the genomes of soil and plant-associated and newly described type strains.</title>
        <authorList>
            <person name="Whitman W."/>
        </authorList>
    </citation>
    <scope>NUCLEOTIDE SEQUENCE [LARGE SCALE GENOMIC DNA]</scope>
    <source>
        <strain evidence="1 2">CECT 7744</strain>
    </source>
</reference>
<dbReference type="Proteomes" id="UP000518892">
    <property type="component" value="Unassembled WGS sequence"/>
</dbReference>
<comment type="caution">
    <text evidence="1">The sequence shown here is derived from an EMBL/GenBank/DDBJ whole genome shotgun (WGS) entry which is preliminary data.</text>
</comment>
<sequence>MSNPTLTIAAHISDSAQGRAAAFVPVNQRVTSTNMPLSVQADVPTFPGTSPALTVAGTWTVAGSRVTAGGIPVVNTQSVGVGYTAVPASSGPLQILPGNQHVLIAF</sequence>
<dbReference type="AlphaFoldDB" id="A0A7W5HMD2"/>
<evidence type="ECO:0000313" key="2">
    <source>
        <dbReference type="Proteomes" id="UP000518892"/>
    </source>
</evidence>
<dbReference type="RefSeq" id="WP_183384701.1">
    <property type="nucleotide sequence ID" value="NZ_JACHXR010000010.1"/>
</dbReference>
<protein>
    <submittedName>
        <fullName evidence="1">Uncharacterized protein</fullName>
    </submittedName>
</protein>
<proteinExistence type="predicted"/>